<dbReference type="EMBL" id="CP006774">
    <property type="protein sequence ID" value="AHD03349.1"/>
    <property type="molecule type" value="Genomic_DNA"/>
</dbReference>
<keyword evidence="2" id="KW-1185">Reference proteome</keyword>
<reference evidence="1 2" key="1">
    <citation type="submission" date="2013-09" db="EMBL/GenBank/DDBJ databases">
        <authorList>
            <consortium name="DOE Joint Genome Institute"/>
            <person name="Klenk H.-P."/>
            <person name="Huntemann M."/>
            <person name="Han J."/>
            <person name="Chen A."/>
            <person name="Kyrpides N."/>
            <person name="Mavromatis K."/>
            <person name="Markowitz V."/>
            <person name="Palaniappan K."/>
            <person name="Ivanova N."/>
            <person name="Schaumberg A."/>
            <person name="Pati A."/>
            <person name="Liolios K."/>
            <person name="Nordberg H.P."/>
            <person name="Cantor M.N."/>
            <person name="Hua S.X."/>
            <person name="Woyke T."/>
        </authorList>
    </citation>
    <scope>NUCLEOTIDE SEQUENCE [LARGE SCALE GENOMIC DNA]</scope>
    <source>
        <strain evidence="1 2">DSM 14336</strain>
        <plasmid evidence="2">1</plasmid>
    </source>
</reference>
<organism evidence="1 2">
    <name type="scientific">Leisingera methylohalidivorans DSM 14336</name>
    <dbReference type="NCBI Taxonomy" id="999552"/>
    <lineage>
        <taxon>Bacteria</taxon>
        <taxon>Pseudomonadati</taxon>
        <taxon>Pseudomonadota</taxon>
        <taxon>Alphaproteobacteria</taxon>
        <taxon>Rhodobacterales</taxon>
        <taxon>Roseobacteraceae</taxon>
        <taxon>Leisingera</taxon>
    </lineage>
</organism>
<name>V9VZZ3_9RHOB</name>
<geneLocation type="plasmid" evidence="2">
    <name>1</name>
</geneLocation>
<protein>
    <submittedName>
        <fullName evidence="1">Uncharacterized protein</fullName>
    </submittedName>
</protein>
<dbReference type="AlphaFoldDB" id="V9VZZ3"/>
<gene>
    <name evidence="1" type="ORF">METH_21230</name>
</gene>
<evidence type="ECO:0000313" key="1">
    <source>
        <dbReference type="EMBL" id="AHD03349.1"/>
    </source>
</evidence>
<dbReference type="Proteomes" id="UP000018780">
    <property type="component" value="Plasmid unnamed"/>
</dbReference>
<proteinExistence type="predicted"/>
<dbReference type="HOGENOM" id="CLU_2538432_0_0_5"/>
<sequence length="83" mass="9095">MAIEVRPVASDAAHIEKTINGSKQVVLRHMILKRELKNSDACASCLGPIIASVLHKSFPMRSWSFDLTAGCWDAFQIQRVAAG</sequence>
<evidence type="ECO:0000313" key="2">
    <source>
        <dbReference type="Proteomes" id="UP000018780"/>
    </source>
</evidence>
<keyword evidence="1" id="KW-0614">Plasmid</keyword>
<dbReference type="KEGG" id="lmd:METH_21230"/>
<accession>V9VZZ3</accession>